<feature type="domain" description="MSP" evidence="9">
    <location>
        <begin position="7"/>
        <end position="124"/>
    </location>
</feature>
<organism evidence="10 11">
    <name type="scientific">Hermetia illucens</name>
    <name type="common">Black soldier fly</name>
    <dbReference type="NCBI Taxonomy" id="343691"/>
    <lineage>
        <taxon>Eukaryota</taxon>
        <taxon>Metazoa</taxon>
        <taxon>Ecdysozoa</taxon>
        <taxon>Arthropoda</taxon>
        <taxon>Hexapoda</taxon>
        <taxon>Insecta</taxon>
        <taxon>Pterygota</taxon>
        <taxon>Neoptera</taxon>
        <taxon>Endopterygota</taxon>
        <taxon>Diptera</taxon>
        <taxon>Brachycera</taxon>
        <taxon>Stratiomyomorpha</taxon>
        <taxon>Stratiomyidae</taxon>
        <taxon>Hermetiinae</taxon>
        <taxon>Hermetia</taxon>
    </lineage>
</organism>
<dbReference type="FunCoup" id="A0A7R8UCE8">
    <property type="interactions" value="946"/>
</dbReference>
<evidence type="ECO:0000313" key="10">
    <source>
        <dbReference type="EMBL" id="CAD7077389.1"/>
    </source>
</evidence>
<dbReference type="Pfam" id="PF00635">
    <property type="entry name" value="Motile_Sperm"/>
    <property type="match status" value="1"/>
</dbReference>
<dbReference type="AlphaFoldDB" id="A0A7R8UCE8"/>
<dbReference type="EMBL" id="LR899009">
    <property type="protein sequence ID" value="CAD7077389.1"/>
    <property type="molecule type" value="Genomic_DNA"/>
</dbReference>
<keyword evidence="11" id="KW-1185">Reference proteome</keyword>
<feature type="transmembrane region" description="Helical" evidence="8">
    <location>
        <begin position="227"/>
        <end position="247"/>
    </location>
</feature>
<dbReference type="InterPro" id="IPR016763">
    <property type="entry name" value="VAP"/>
</dbReference>
<comment type="similarity">
    <text evidence="2">Belongs to the VAMP-associated protein (VAP) (TC 9.B.17) family.</text>
</comment>
<feature type="coiled-coil region" evidence="6">
    <location>
        <begin position="162"/>
        <end position="203"/>
    </location>
</feature>
<keyword evidence="3 8" id="KW-0812">Transmembrane</keyword>
<evidence type="ECO:0000256" key="7">
    <source>
        <dbReference type="SAM" id="MobiDB-lite"/>
    </source>
</evidence>
<evidence type="ECO:0000256" key="5">
    <source>
        <dbReference type="ARBA" id="ARBA00023136"/>
    </source>
</evidence>
<accession>A0A7R8UCE8</accession>
<dbReference type="InterPro" id="IPR000535">
    <property type="entry name" value="MSP_dom"/>
</dbReference>
<dbReference type="SUPFAM" id="SSF49354">
    <property type="entry name" value="PapD-like"/>
    <property type="match status" value="1"/>
</dbReference>
<dbReference type="GO" id="GO:0005886">
    <property type="term" value="C:plasma membrane"/>
    <property type="evidence" value="ECO:0007669"/>
    <property type="project" value="TreeGrafter"/>
</dbReference>
<dbReference type="PIRSF" id="PIRSF019693">
    <property type="entry name" value="VAMP-associated"/>
    <property type="match status" value="1"/>
</dbReference>
<dbReference type="GO" id="GO:0005789">
    <property type="term" value="C:endoplasmic reticulum membrane"/>
    <property type="evidence" value="ECO:0007669"/>
    <property type="project" value="InterPro"/>
</dbReference>
<comment type="subcellular location">
    <subcellularLocation>
        <location evidence="1">Membrane</location>
        <topology evidence="1">Single-pass type IV membrane protein</topology>
    </subcellularLocation>
</comment>
<evidence type="ECO:0000256" key="1">
    <source>
        <dbReference type="ARBA" id="ARBA00004211"/>
    </source>
</evidence>
<evidence type="ECO:0000256" key="4">
    <source>
        <dbReference type="ARBA" id="ARBA00022989"/>
    </source>
</evidence>
<keyword evidence="6" id="KW-0175">Coiled coil</keyword>
<keyword evidence="5 8" id="KW-0472">Membrane</keyword>
<gene>
    <name evidence="10" type="ORF">HERILL_LOCUS741</name>
</gene>
<sequence>MEKKAQLLIIEPQTELKFRGPFTKPVTTHMRLTNPTEHTILFKIKTTAPRKYCVRPNFGSLSPDDSTEIAITLQAFVFDPNEKNKHKFMVQSLVVPDGVTNFDKLWKEVQLEELMDSKLRCVFEAPVELPSGEATGSPEDAIKDATNNGGGDDKPSNIPDDYQRAIEEVKQLRVEESALRHENLQLKEQLLKLRMNMEAAQEQQQTIGSNLQNLYTPPTLRQQQIPISYIALGVVMVFLGLLCGKYLL</sequence>
<name>A0A7R8UCE8_HERIL</name>
<dbReference type="PANTHER" id="PTHR10809:SF6">
    <property type="entry name" value="AT11025P-RELATED"/>
    <property type="match status" value="1"/>
</dbReference>
<dbReference type="Gene3D" id="2.60.40.10">
    <property type="entry name" value="Immunoglobulins"/>
    <property type="match status" value="1"/>
</dbReference>
<keyword evidence="4 8" id="KW-1133">Transmembrane helix</keyword>
<dbReference type="InParanoid" id="A0A7R8UCE8"/>
<reference evidence="10 11" key="1">
    <citation type="submission" date="2020-11" db="EMBL/GenBank/DDBJ databases">
        <authorList>
            <person name="Wallbank WR R."/>
            <person name="Pardo Diaz C."/>
            <person name="Kozak K."/>
            <person name="Martin S."/>
            <person name="Jiggins C."/>
            <person name="Moest M."/>
            <person name="Warren A I."/>
            <person name="Generalovic N T."/>
            <person name="Byers J.R.P. K."/>
            <person name="Montejo-Kovacevich G."/>
            <person name="Yen C E."/>
        </authorList>
    </citation>
    <scope>NUCLEOTIDE SEQUENCE [LARGE SCALE GENOMIC DNA]</scope>
</reference>
<evidence type="ECO:0000256" key="6">
    <source>
        <dbReference type="SAM" id="Coils"/>
    </source>
</evidence>
<dbReference type="InterPro" id="IPR013783">
    <property type="entry name" value="Ig-like_fold"/>
</dbReference>
<evidence type="ECO:0000259" key="9">
    <source>
        <dbReference type="PROSITE" id="PS50202"/>
    </source>
</evidence>
<protein>
    <recommendedName>
        <fullName evidence="9">MSP domain-containing protein</fullName>
    </recommendedName>
</protein>
<dbReference type="OrthoDB" id="264603at2759"/>
<dbReference type="InterPro" id="IPR008962">
    <property type="entry name" value="PapD-like_sf"/>
</dbReference>
<dbReference type="PANTHER" id="PTHR10809">
    <property type="entry name" value="VESICLE-ASSOCIATED MEMBRANE PROTEIN-ASSOCIATED PROTEIN"/>
    <property type="match status" value="1"/>
</dbReference>
<dbReference type="GO" id="GO:0061817">
    <property type="term" value="P:endoplasmic reticulum-plasma membrane tethering"/>
    <property type="evidence" value="ECO:0007669"/>
    <property type="project" value="TreeGrafter"/>
</dbReference>
<dbReference type="GO" id="GO:0090158">
    <property type="term" value="P:endoplasmic reticulum membrane organization"/>
    <property type="evidence" value="ECO:0007669"/>
    <property type="project" value="TreeGrafter"/>
</dbReference>
<evidence type="ECO:0000313" key="11">
    <source>
        <dbReference type="Proteomes" id="UP000594454"/>
    </source>
</evidence>
<evidence type="ECO:0000256" key="8">
    <source>
        <dbReference type="SAM" id="Phobius"/>
    </source>
</evidence>
<dbReference type="GO" id="GO:0033149">
    <property type="term" value="F:FFAT motif binding"/>
    <property type="evidence" value="ECO:0007669"/>
    <property type="project" value="TreeGrafter"/>
</dbReference>
<dbReference type="PROSITE" id="PS50202">
    <property type="entry name" value="MSP"/>
    <property type="match status" value="1"/>
</dbReference>
<proteinExistence type="inferred from homology"/>
<dbReference type="Proteomes" id="UP000594454">
    <property type="component" value="Chromosome 1"/>
</dbReference>
<evidence type="ECO:0000256" key="2">
    <source>
        <dbReference type="ARBA" id="ARBA00008932"/>
    </source>
</evidence>
<dbReference type="OMA" id="LRCTFEM"/>
<feature type="region of interest" description="Disordered" evidence="7">
    <location>
        <begin position="130"/>
        <end position="158"/>
    </location>
</feature>
<evidence type="ECO:0000256" key="3">
    <source>
        <dbReference type="ARBA" id="ARBA00022692"/>
    </source>
</evidence>